<dbReference type="Proteomes" id="UP000004994">
    <property type="component" value="Chromosome 5"/>
</dbReference>
<dbReference type="InterPro" id="IPR036188">
    <property type="entry name" value="FAD/NAD-bd_sf"/>
</dbReference>
<reference evidence="1" key="2">
    <citation type="submission" date="2019-01" db="UniProtKB">
        <authorList>
            <consortium name="EnsemblPlants"/>
        </authorList>
    </citation>
    <scope>IDENTIFICATION</scope>
    <source>
        <strain evidence="1">cv. Heinz 1706</strain>
    </source>
</reference>
<dbReference type="InParanoid" id="A0A3Q7GJ34"/>
<name>A0A3Q7GJ34_SOLLC</name>
<organism evidence="1">
    <name type="scientific">Solanum lycopersicum</name>
    <name type="common">Tomato</name>
    <name type="synonym">Lycopersicon esculentum</name>
    <dbReference type="NCBI Taxonomy" id="4081"/>
    <lineage>
        <taxon>Eukaryota</taxon>
        <taxon>Viridiplantae</taxon>
        <taxon>Streptophyta</taxon>
        <taxon>Embryophyta</taxon>
        <taxon>Tracheophyta</taxon>
        <taxon>Spermatophyta</taxon>
        <taxon>Magnoliopsida</taxon>
        <taxon>eudicotyledons</taxon>
        <taxon>Gunneridae</taxon>
        <taxon>Pentapetalae</taxon>
        <taxon>asterids</taxon>
        <taxon>lamiids</taxon>
        <taxon>Solanales</taxon>
        <taxon>Solanaceae</taxon>
        <taxon>Solanoideae</taxon>
        <taxon>Solaneae</taxon>
        <taxon>Solanum</taxon>
        <taxon>Solanum subgen. Lycopersicon</taxon>
    </lineage>
</organism>
<keyword evidence="2" id="KW-1185">Reference proteome</keyword>
<protein>
    <submittedName>
        <fullName evidence="1">Uncharacterized protein</fullName>
    </submittedName>
</protein>
<accession>A0A3Q7GJ34</accession>
<dbReference type="AlphaFoldDB" id="A0A3Q7GJ34"/>
<dbReference type="Gene3D" id="3.50.50.60">
    <property type="entry name" value="FAD/NAD(P)-binding domain"/>
    <property type="match status" value="1"/>
</dbReference>
<sequence>MLLLGCIIGAGLDELEVVRQLILFVFQIIVLEGRMRVGGRVYTGNMKGENKITLGLLARQLSYTLHTIKKFSPITYLGEALKTLGKDFSVAMNHEDISLFNLHLANLEYANAGLL</sequence>
<evidence type="ECO:0000313" key="1">
    <source>
        <dbReference type="EnsemblPlants" id="Solyc05g024125.1.1"/>
    </source>
</evidence>
<evidence type="ECO:0000313" key="2">
    <source>
        <dbReference type="Proteomes" id="UP000004994"/>
    </source>
</evidence>
<proteinExistence type="predicted"/>
<dbReference type="EnsemblPlants" id="Solyc05g024125.1.1">
    <property type="protein sequence ID" value="Solyc05g024125.1.1"/>
    <property type="gene ID" value="Solyc05g024125.1"/>
</dbReference>
<reference evidence="1" key="1">
    <citation type="journal article" date="2012" name="Nature">
        <title>The tomato genome sequence provides insights into fleshy fruit evolution.</title>
        <authorList>
            <consortium name="Tomato Genome Consortium"/>
        </authorList>
    </citation>
    <scope>NUCLEOTIDE SEQUENCE [LARGE SCALE GENOMIC DNA]</scope>
    <source>
        <strain evidence="1">cv. Heinz 1706</strain>
    </source>
</reference>
<dbReference type="STRING" id="4081.A0A3Q7GJ34"/>
<dbReference type="Gramene" id="Solyc05g024125.1.1">
    <property type="protein sequence ID" value="Solyc05g024125.1.1"/>
    <property type="gene ID" value="Solyc05g024125.1"/>
</dbReference>